<sequence length="120" mass="13750">MTPTERKAYAQRMFEQEPAAFPEAHRASILQGQVLPGMAPFEARLAGGAFTYKVKADPAKWPPHTNPLDVMWRQSIEPDNSEIVMTFVNNTQFPGEPTWVFRVYFERGKATRIEKLRVEP</sequence>
<proteinExistence type="predicted"/>
<protein>
    <submittedName>
        <fullName evidence="1">Uncharacterized protein</fullName>
    </submittedName>
</protein>
<dbReference type="AlphaFoldDB" id="A0A3R8SB26"/>
<organism evidence="1 2">
    <name type="scientific">Aquabacterium soli</name>
    <dbReference type="NCBI Taxonomy" id="2493092"/>
    <lineage>
        <taxon>Bacteria</taxon>
        <taxon>Pseudomonadati</taxon>
        <taxon>Pseudomonadota</taxon>
        <taxon>Betaproteobacteria</taxon>
        <taxon>Burkholderiales</taxon>
        <taxon>Aquabacterium</taxon>
    </lineage>
</organism>
<name>A0A3R8SB26_9BURK</name>
<accession>A0A3R8SB26</accession>
<evidence type="ECO:0000313" key="1">
    <source>
        <dbReference type="EMBL" id="RRS06430.1"/>
    </source>
</evidence>
<evidence type="ECO:0000313" key="2">
    <source>
        <dbReference type="Proteomes" id="UP000269265"/>
    </source>
</evidence>
<dbReference type="OrthoDB" id="8777979at2"/>
<dbReference type="Proteomes" id="UP000269265">
    <property type="component" value="Unassembled WGS sequence"/>
</dbReference>
<dbReference type="EMBL" id="RSED01000001">
    <property type="protein sequence ID" value="RRS06430.1"/>
    <property type="molecule type" value="Genomic_DNA"/>
</dbReference>
<gene>
    <name evidence="1" type="ORF">EIP75_00670</name>
</gene>
<comment type="caution">
    <text evidence="1">The sequence shown here is derived from an EMBL/GenBank/DDBJ whole genome shotgun (WGS) entry which is preliminary data.</text>
</comment>
<keyword evidence="2" id="KW-1185">Reference proteome</keyword>
<reference evidence="1 2" key="1">
    <citation type="submission" date="2018-12" db="EMBL/GenBank/DDBJ databases">
        <title>The whole draft genome of Aquabacterium sp. SJQ9.</title>
        <authorList>
            <person name="Sun L."/>
            <person name="Gao X."/>
            <person name="Chen W."/>
            <person name="Huang K."/>
        </authorList>
    </citation>
    <scope>NUCLEOTIDE SEQUENCE [LARGE SCALE GENOMIC DNA]</scope>
    <source>
        <strain evidence="1 2">SJQ9</strain>
    </source>
</reference>